<name>A0A498Q8U4_9MYCO</name>
<keyword evidence="2" id="KW-1185">Reference proteome</keyword>
<reference evidence="1 2" key="1">
    <citation type="submission" date="2018-09" db="EMBL/GenBank/DDBJ databases">
        <authorList>
            <person name="Tagini F."/>
        </authorList>
    </citation>
    <scope>NUCLEOTIDE SEQUENCE [LARGE SCALE GENOMIC DNA]</scope>
    <source>
        <strain evidence="1 2">MK13</strain>
    </source>
</reference>
<gene>
    <name evidence="1" type="ORF">LAUMK13_03253</name>
</gene>
<dbReference type="AlphaFoldDB" id="A0A498Q8U4"/>
<proteinExistence type="predicted"/>
<sequence length="58" mass="6229">MSRISRCIPGNSSARVVTVLCESRCLALRHSIRSRFNEPMAAVPDGSNEPVAGISDIT</sequence>
<accession>A0A498Q8U4</accession>
<evidence type="ECO:0000313" key="2">
    <source>
        <dbReference type="Proteomes" id="UP000267289"/>
    </source>
</evidence>
<dbReference type="Proteomes" id="UP000267289">
    <property type="component" value="Unassembled WGS sequence"/>
</dbReference>
<evidence type="ECO:0000313" key="1">
    <source>
        <dbReference type="EMBL" id="VBA40815.1"/>
    </source>
</evidence>
<dbReference type="EMBL" id="UPHQ01000167">
    <property type="protein sequence ID" value="VBA40815.1"/>
    <property type="molecule type" value="Genomic_DNA"/>
</dbReference>
<protein>
    <submittedName>
        <fullName evidence="1">Uncharacterized protein</fullName>
    </submittedName>
</protein>
<organism evidence="1 2">
    <name type="scientific">Mycobacterium innocens</name>
    <dbReference type="NCBI Taxonomy" id="2341083"/>
    <lineage>
        <taxon>Bacteria</taxon>
        <taxon>Bacillati</taxon>
        <taxon>Actinomycetota</taxon>
        <taxon>Actinomycetes</taxon>
        <taxon>Mycobacteriales</taxon>
        <taxon>Mycobacteriaceae</taxon>
        <taxon>Mycobacterium</taxon>
    </lineage>
</organism>